<evidence type="ECO:0008006" key="3">
    <source>
        <dbReference type="Google" id="ProtNLM"/>
    </source>
</evidence>
<protein>
    <recommendedName>
        <fullName evidence="3">DUF304 domain-containing protein</fullName>
    </recommendedName>
</protein>
<gene>
    <name evidence="2" type="ORF">METZ01_LOCUS43677</name>
</gene>
<dbReference type="EMBL" id="UINC01001926">
    <property type="protein sequence ID" value="SUZ90823.1"/>
    <property type="molecule type" value="Genomic_DNA"/>
</dbReference>
<proteinExistence type="predicted"/>
<keyword evidence="1" id="KW-0812">Transmembrane</keyword>
<evidence type="ECO:0000313" key="2">
    <source>
        <dbReference type="EMBL" id="SUZ90823.1"/>
    </source>
</evidence>
<keyword evidence="1" id="KW-1133">Transmembrane helix</keyword>
<keyword evidence="1" id="KW-0472">Membrane</keyword>
<organism evidence="2">
    <name type="scientific">marine metagenome</name>
    <dbReference type="NCBI Taxonomy" id="408172"/>
    <lineage>
        <taxon>unclassified sequences</taxon>
        <taxon>metagenomes</taxon>
        <taxon>ecological metagenomes</taxon>
    </lineage>
</organism>
<reference evidence="2" key="1">
    <citation type="submission" date="2018-05" db="EMBL/GenBank/DDBJ databases">
        <authorList>
            <person name="Lanie J.A."/>
            <person name="Ng W.-L."/>
            <person name="Kazmierczak K.M."/>
            <person name="Andrzejewski T.M."/>
            <person name="Davidsen T.M."/>
            <person name="Wayne K.J."/>
            <person name="Tettelin H."/>
            <person name="Glass J.I."/>
            <person name="Rusch D."/>
            <person name="Podicherti R."/>
            <person name="Tsui H.-C.T."/>
            <person name="Winkler M.E."/>
        </authorList>
    </citation>
    <scope>NUCLEOTIDE SEQUENCE</scope>
</reference>
<accession>A0A381RPL5</accession>
<feature type="transmembrane region" description="Helical" evidence="1">
    <location>
        <begin position="53"/>
        <end position="75"/>
    </location>
</feature>
<dbReference type="AlphaFoldDB" id="A0A381RPL5"/>
<sequence length="191" mass="20788">MNVRQLNYFQQVKASGRTIAFLGLLLGLTAGVFTGVGLKHLMGNPLISGWESLLFYGAFGASSLITLFVMLNYLIMNLRVSSDGIAIQLGMKSATLDVNVIVDVRVAETRSRMSRAASEATKSGRQVSQMWSVMGIGSGVEIDFLSVDNQEVHTWFISSNEPNTLCEKLQLIISNFHVDTEAADRSISGHA</sequence>
<feature type="transmembrane region" description="Helical" evidence="1">
    <location>
        <begin position="21"/>
        <end position="41"/>
    </location>
</feature>
<evidence type="ECO:0000256" key="1">
    <source>
        <dbReference type="SAM" id="Phobius"/>
    </source>
</evidence>
<name>A0A381RPL5_9ZZZZ</name>